<dbReference type="InterPro" id="IPR029058">
    <property type="entry name" value="AB_hydrolase_fold"/>
</dbReference>
<dbReference type="Pfam" id="PF01738">
    <property type="entry name" value="DLH"/>
    <property type="match status" value="1"/>
</dbReference>
<dbReference type="Proteomes" id="UP000019141">
    <property type="component" value="Unassembled WGS sequence"/>
</dbReference>
<name>W4LC66_ENTF1</name>
<gene>
    <name evidence="2" type="ORF">ETSY1_32825</name>
</gene>
<reference evidence="2 3" key="1">
    <citation type="journal article" date="2014" name="Nature">
        <title>An environmental bacterial taxon with a large and distinct metabolic repertoire.</title>
        <authorList>
            <person name="Wilson M.C."/>
            <person name="Mori T."/>
            <person name="Ruckert C."/>
            <person name="Uria A.R."/>
            <person name="Helf M.J."/>
            <person name="Takada K."/>
            <person name="Gernert C."/>
            <person name="Steffens U.A."/>
            <person name="Heycke N."/>
            <person name="Schmitt S."/>
            <person name="Rinke C."/>
            <person name="Helfrich E.J."/>
            <person name="Brachmann A.O."/>
            <person name="Gurgui C."/>
            <person name="Wakimoto T."/>
            <person name="Kracht M."/>
            <person name="Crusemann M."/>
            <person name="Hentschel U."/>
            <person name="Abe I."/>
            <person name="Matsunaga S."/>
            <person name="Kalinowski J."/>
            <person name="Takeyama H."/>
            <person name="Piel J."/>
        </authorList>
    </citation>
    <scope>NUCLEOTIDE SEQUENCE [LARGE SCALE GENOMIC DNA]</scope>
    <source>
        <strain evidence="3">TSY1</strain>
    </source>
</reference>
<feature type="domain" description="Dienelactone hydrolase" evidence="1">
    <location>
        <begin position="16"/>
        <end position="224"/>
    </location>
</feature>
<comment type="caution">
    <text evidence="2">The sequence shown here is derived from an EMBL/GenBank/DDBJ whole genome shotgun (WGS) entry which is preliminary data.</text>
</comment>
<evidence type="ECO:0000313" key="3">
    <source>
        <dbReference type="Proteomes" id="UP000019141"/>
    </source>
</evidence>
<dbReference type="Gene3D" id="3.40.50.1820">
    <property type="entry name" value="alpha/beta hydrolase"/>
    <property type="match status" value="1"/>
</dbReference>
<proteinExistence type="predicted"/>
<evidence type="ECO:0000259" key="1">
    <source>
        <dbReference type="Pfam" id="PF01738"/>
    </source>
</evidence>
<protein>
    <recommendedName>
        <fullName evidence="1">Dienelactone hydrolase domain-containing protein</fullName>
    </recommendedName>
</protein>
<dbReference type="EMBL" id="AZHW01000986">
    <property type="protein sequence ID" value="ETW94911.1"/>
    <property type="molecule type" value="Genomic_DNA"/>
</dbReference>
<dbReference type="GO" id="GO:0016787">
    <property type="term" value="F:hydrolase activity"/>
    <property type="evidence" value="ECO:0007669"/>
    <property type="project" value="InterPro"/>
</dbReference>
<accession>W4LC66</accession>
<dbReference type="AlphaFoldDB" id="W4LC66"/>
<dbReference type="PANTHER" id="PTHR46623">
    <property type="entry name" value="CARBOXYMETHYLENEBUTENOLIDASE-RELATED"/>
    <property type="match status" value="1"/>
</dbReference>
<dbReference type="InterPro" id="IPR051049">
    <property type="entry name" value="Dienelactone_hydrolase-like"/>
</dbReference>
<dbReference type="SUPFAM" id="SSF53474">
    <property type="entry name" value="alpha/beta-Hydrolases"/>
    <property type="match status" value="1"/>
</dbReference>
<keyword evidence="3" id="KW-1185">Reference proteome</keyword>
<evidence type="ECO:0000313" key="2">
    <source>
        <dbReference type="EMBL" id="ETW94911.1"/>
    </source>
</evidence>
<sequence length="226" mass="24599">MPSSDITYTTRNNETFTGYYTHPNGTGPFPGILLITAIFGTDDEMKELADAWAADGFVVSVPDIFWRVLPGPTADREMAFDRYGKFDAEQGMLDIEDLIHDLKARPECNGKVAILGFCFGGRYAHLAAARLGVDAAGSYHGTKIGEHLDETPNVTCPVSFHFGGVDPAAPMEEVEAIQAAYANHANAEIVVYPDAAHNFAMPYKPGYQEEVAIASRAAVLRCFRSM</sequence>
<organism evidence="2 3">
    <name type="scientific">Entotheonella factor</name>
    <dbReference type="NCBI Taxonomy" id="1429438"/>
    <lineage>
        <taxon>Bacteria</taxon>
        <taxon>Pseudomonadati</taxon>
        <taxon>Nitrospinota/Tectimicrobiota group</taxon>
        <taxon>Candidatus Tectimicrobiota</taxon>
        <taxon>Candidatus Entotheonellia</taxon>
        <taxon>Candidatus Entotheonellales</taxon>
        <taxon>Candidatus Entotheonellaceae</taxon>
        <taxon>Candidatus Entotheonella</taxon>
    </lineage>
</organism>
<dbReference type="InterPro" id="IPR002925">
    <property type="entry name" value="Dienelactn_hydro"/>
</dbReference>
<dbReference type="PANTHER" id="PTHR46623:SF6">
    <property type="entry name" value="ALPHA_BETA-HYDROLASES SUPERFAMILY PROTEIN"/>
    <property type="match status" value="1"/>
</dbReference>
<dbReference type="HOGENOM" id="CLU_054590_7_3_7"/>